<accession>A0ABX6ERB7</accession>
<evidence type="ECO:0000313" key="3">
    <source>
        <dbReference type="Proteomes" id="UP000422736"/>
    </source>
</evidence>
<dbReference type="EMBL" id="CP015054">
    <property type="protein sequence ID" value="QGN13439.1"/>
    <property type="molecule type" value="Genomic_DNA"/>
</dbReference>
<sequence>MDQHSSYSRDTGTSFDQFSRQTTQNEAQVEEQKTVPRTLPRETISSDVQATPKVDYKDRIWTDIDTLDDVKRMATEGPVSVGFPENFEEDITRLRQMHAALLQTSTINSTDTDVSLQEQQEQVDEIVSTIEKYIPMD</sequence>
<organism evidence="2 3">
    <name type="scientific">Kluyveromyces marxianus</name>
    <name type="common">Yeast</name>
    <name type="synonym">Candida kefyr</name>
    <dbReference type="NCBI Taxonomy" id="4911"/>
    <lineage>
        <taxon>Eukaryota</taxon>
        <taxon>Fungi</taxon>
        <taxon>Dikarya</taxon>
        <taxon>Ascomycota</taxon>
        <taxon>Saccharomycotina</taxon>
        <taxon>Saccharomycetes</taxon>
        <taxon>Saccharomycetales</taxon>
        <taxon>Saccharomycetaceae</taxon>
        <taxon>Kluyveromyces</taxon>
    </lineage>
</organism>
<keyword evidence="3" id="KW-1185">Reference proteome</keyword>
<name>A0ABX6ERB7_KLUMA</name>
<protein>
    <submittedName>
        <fullName evidence="2">Protein YBR197C</fullName>
    </submittedName>
</protein>
<dbReference type="Pfam" id="PF17242">
    <property type="entry name" value="DUF5315"/>
    <property type="match status" value="1"/>
</dbReference>
<feature type="region of interest" description="Disordered" evidence="1">
    <location>
        <begin position="1"/>
        <end position="50"/>
    </location>
</feature>
<feature type="compositionally biased region" description="Polar residues" evidence="1">
    <location>
        <begin position="1"/>
        <end position="27"/>
    </location>
</feature>
<evidence type="ECO:0000256" key="1">
    <source>
        <dbReference type="SAM" id="MobiDB-lite"/>
    </source>
</evidence>
<dbReference type="Proteomes" id="UP000422736">
    <property type="component" value="Chromosome 1"/>
</dbReference>
<reference evidence="2 3" key="1">
    <citation type="submission" date="2016-03" db="EMBL/GenBank/DDBJ databases">
        <title>How can Kluyveromyces marxianus grow so fast - potential evolutionary course in Saccharomyces Complex revealed by comparative genomics.</title>
        <authorList>
            <person name="Mo W."/>
            <person name="Lu W."/>
            <person name="Yang X."/>
            <person name="Qi J."/>
            <person name="Lv H."/>
        </authorList>
    </citation>
    <scope>NUCLEOTIDE SEQUENCE [LARGE SCALE GENOMIC DNA]</scope>
    <source>
        <strain evidence="2 3">FIM1</strain>
    </source>
</reference>
<gene>
    <name evidence="2" type="ORF">FIM1_76</name>
</gene>
<evidence type="ECO:0000313" key="2">
    <source>
        <dbReference type="EMBL" id="QGN13439.1"/>
    </source>
</evidence>
<proteinExistence type="predicted"/>